<sequence>MSIAIALVIVIAIIAGVSTFLLAGKGDEDYRSNAGRNTKNLSLIYLVVMILSFVAVGVYIKWFA</sequence>
<accession>A0ABR5AR75</accession>
<feature type="transmembrane region" description="Helical" evidence="1">
    <location>
        <begin position="43"/>
        <end position="63"/>
    </location>
</feature>
<keyword evidence="3" id="KW-1185">Reference proteome</keyword>
<evidence type="ECO:0000313" key="2">
    <source>
        <dbReference type="EMBL" id="KIL77254.1"/>
    </source>
</evidence>
<evidence type="ECO:0000256" key="1">
    <source>
        <dbReference type="SAM" id="Phobius"/>
    </source>
</evidence>
<protein>
    <recommendedName>
        <fullName evidence="4">Group-specific protein</fullName>
    </recommendedName>
</protein>
<dbReference type="Proteomes" id="UP000031982">
    <property type="component" value="Unassembled WGS sequence"/>
</dbReference>
<keyword evidence="1" id="KW-0472">Membrane</keyword>
<comment type="caution">
    <text evidence="2">The sequence shown here is derived from an EMBL/GenBank/DDBJ whole genome shotgun (WGS) entry which is preliminary data.</text>
</comment>
<keyword evidence="1" id="KW-1133">Transmembrane helix</keyword>
<gene>
    <name evidence="2" type="ORF">SD77_1701</name>
</gene>
<reference evidence="2 3" key="1">
    <citation type="submission" date="2015-01" db="EMBL/GenBank/DDBJ databases">
        <title>Genome Assembly of Bacillus badius MTCC 1458.</title>
        <authorList>
            <person name="Verma A."/>
            <person name="Khatri I."/>
            <person name="Mual P."/>
            <person name="Subramanian S."/>
            <person name="Krishnamurthi S."/>
        </authorList>
    </citation>
    <scope>NUCLEOTIDE SEQUENCE [LARGE SCALE GENOMIC DNA]</scope>
    <source>
        <strain evidence="2 3">MTCC 1458</strain>
    </source>
</reference>
<organism evidence="2 3">
    <name type="scientific">Bacillus badius</name>
    <dbReference type="NCBI Taxonomy" id="1455"/>
    <lineage>
        <taxon>Bacteria</taxon>
        <taxon>Bacillati</taxon>
        <taxon>Bacillota</taxon>
        <taxon>Bacilli</taxon>
        <taxon>Bacillales</taxon>
        <taxon>Bacillaceae</taxon>
        <taxon>Pseudobacillus</taxon>
    </lineage>
</organism>
<proteinExistence type="predicted"/>
<name>A0ABR5AR75_BACBA</name>
<dbReference type="GeneID" id="92778040"/>
<evidence type="ECO:0008006" key="4">
    <source>
        <dbReference type="Google" id="ProtNLM"/>
    </source>
</evidence>
<evidence type="ECO:0000313" key="3">
    <source>
        <dbReference type="Proteomes" id="UP000031982"/>
    </source>
</evidence>
<dbReference type="RefSeq" id="WP_041098399.1">
    <property type="nucleotide sequence ID" value="NZ_BSSZ01000009.1"/>
</dbReference>
<dbReference type="EMBL" id="JXLP01000016">
    <property type="protein sequence ID" value="KIL77254.1"/>
    <property type="molecule type" value="Genomic_DNA"/>
</dbReference>
<keyword evidence="1" id="KW-0812">Transmembrane</keyword>